<protein>
    <recommendedName>
        <fullName evidence="1">IrrE N-terminal-like domain-containing protein</fullName>
    </recommendedName>
</protein>
<dbReference type="Gene3D" id="1.10.10.2910">
    <property type="match status" value="1"/>
</dbReference>
<name>A0A810QF86_9FIRM</name>
<feature type="domain" description="IrrE N-terminal-like" evidence="1">
    <location>
        <begin position="6"/>
        <end position="74"/>
    </location>
</feature>
<proteinExistence type="predicted"/>
<evidence type="ECO:0000313" key="2">
    <source>
        <dbReference type="EMBL" id="BCK84526.1"/>
    </source>
</evidence>
<dbReference type="KEGG" id="pfaa:MM59RIKEN_18450"/>
<keyword evidence="3" id="KW-1185">Reference proteome</keyword>
<dbReference type="Proteomes" id="UP000679848">
    <property type="component" value="Chromosome"/>
</dbReference>
<organism evidence="2 3">
    <name type="scientific">Pusillibacter faecalis</name>
    <dbReference type="NCBI Taxonomy" id="2714358"/>
    <lineage>
        <taxon>Bacteria</taxon>
        <taxon>Bacillati</taxon>
        <taxon>Bacillota</taxon>
        <taxon>Clostridia</taxon>
        <taxon>Eubacteriales</taxon>
        <taxon>Oscillospiraceae</taxon>
        <taxon>Pusillibacter</taxon>
    </lineage>
</organism>
<sequence>MFLIGAKRILLNSNMDYITVQMVCGHEIGHDALHREQSKIGMELQKFTLFDIRNETKYEANAFAAHLRIDSEEFA</sequence>
<dbReference type="AlphaFoldDB" id="A0A810QF86"/>
<accession>A0A810QF86</accession>
<dbReference type="InterPro" id="IPR010359">
    <property type="entry name" value="IrrE_HExxH"/>
</dbReference>
<evidence type="ECO:0000313" key="3">
    <source>
        <dbReference type="Proteomes" id="UP000679848"/>
    </source>
</evidence>
<gene>
    <name evidence="2" type="ORF">MM59RIKEN_18450</name>
</gene>
<evidence type="ECO:0000259" key="1">
    <source>
        <dbReference type="Pfam" id="PF06114"/>
    </source>
</evidence>
<reference evidence="2" key="1">
    <citation type="submission" date="2020-09" db="EMBL/GenBank/DDBJ databases">
        <title>New species isolated from human feces.</title>
        <authorList>
            <person name="Kitahara M."/>
            <person name="Shigeno Y."/>
            <person name="Shime M."/>
            <person name="Matsumoto Y."/>
            <person name="Nakamura S."/>
            <person name="Motooka D."/>
            <person name="Fukuoka S."/>
            <person name="Nishikawa H."/>
            <person name="Benno Y."/>
        </authorList>
    </citation>
    <scope>NUCLEOTIDE SEQUENCE</scope>
    <source>
        <strain evidence="2">MM59</strain>
    </source>
</reference>
<dbReference type="Pfam" id="PF06114">
    <property type="entry name" value="Peptidase_M78"/>
    <property type="match status" value="1"/>
</dbReference>
<dbReference type="EMBL" id="AP023420">
    <property type="protein sequence ID" value="BCK84526.1"/>
    <property type="molecule type" value="Genomic_DNA"/>
</dbReference>